<gene>
    <name evidence="8" type="ORF">IAC78_01965</name>
</gene>
<organism evidence="8 9">
    <name type="scientific">Candidatus Scatoplasma merdavium</name>
    <dbReference type="NCBI Taxonomy" id="2840932"/>
    <lineage>
        <taxon>Bacteria</taxon>
        <taxon>Bacillati</taxon>
        <taxon>Bacillota</taxon>
        <taxon>Bacilli</taxon>
        <taxon>Bacillales</taxon>
        <taxon>Candidatus Scatoplasma</taxon>
    </lineage>
</organism>
<feature type="transmembrane region" description="Helical" evidence="7">
    <location>
        <begin position="37"/>
        <end position="55"/>
    </location>
</feature>
<feature type="transmembrane region" description="Helical" evidence="7">
    <location>
        <begin position="405"/>
        <end position="426"/>
    </location>
</feature>
<evidence type="ECO:0000256" key="7">
    <source>
        <dbReference type="SAM" id="Phobius"/>
    </source>
</evidence>
<dbReference type="GO" id="GO:0005886">
    <property type="term" value="C:plasma membrane"/>
    <property type="evidence" value="ECO:0007669"/>
    <property type="project" value="TreeGrafter"/>
</dbReference>
<evidence type="ECO:0000313" key="9">
    <source>
        <dbReference type="Proteomes" id="UP000823629"/>
    </source>
</evidence>
<keyword evidence="4 7" id="KW-0812">Transmembrane</keyword>
<sequence length="427" mass="46135">MKTRLSSWYKSRSDSNLYSRFGAVSLTKAIPLGLQHVLVMFLANIAPILVVYSLYEEVGLTVQALQAACLMAGIGTLLQLYPVWRFGSGLPIFVGVSITFTGACELLAVHYDYYTMMGSLFIGGIVTSILGLLAPYWRRFIKPVVSSIVVISIGLALIGLSAEQLFALKQVTSLNGGTYSFALAWPYLLIGGVGLASSVLFQALSKGHYRNLYILVGFIAGYISAIILHFTYPEANILNIQFQFNGEVSDIISFPELLDIRKFKFDPQAILFVIIVYIVASTEGVGDMFALAHGGMKRAPRHKEIAGGLAADGLISSLASLFGTLPFTISSQNVGFIAESKIINKFTIAIGAVFLVLMSFFPPVAYILEAIPVSLLGGCTLLLFGSIFITGISMFEKVGLTRKNILILCLSLGLGYGSSILGESFFN</sequence>
<dbReference type="Proteomes" id="UP000823629">
    <property type="component" value="Unassembled WGS sequence"/>
</dbReference>
<reference evidence="8" key="1">
    <citation type="submission" date="2020-10" db="EMBL/GenBank/DDBJ databases">
        <authorList>
            <person name="Gilroy R."/>
        </authorList>
    </citation>
    <scope>NUCLEOTIDE SEQUENCE</scope>
    <source>
        <strain evidence="8">1748</strain>
    </source>
</reference>
<feature type="transmembrane region" description="Helical" evidence="7">
    <location>
        <begin position="92"/>
        <end position="111"/>
    </location>
</feature>
<dbReference type="GO" id="GO:0042907">
    <property type="term" value="F:xanthine transmembrane transporter activity"/>
    <property type="evidence" value="ECO:0007669"/>
    <property type="project" value="TreeGrafter"/>
</dbReference>
<feature type="transmembrane region" description="Helical" evidence="7">
    <location>
        <begin position="346"/>
        <end position="368"/>
    </location>
</feature>
<feature type="transmembrane region" description="Helical" evidence="7">
    <location>
        <begin position="374"/>
        <end position="393"/>
    </location>
</feature>
<feature type="transmembrane region" description="Helical" evidence="7">
    <location>
        <begin position="269"/>
        <end position="292"/>
    </location>
</feature>
<feature type="non-terminal residue" evidence="8">
    <location>
        <position position="427"/>
    </location>
</feature>
<comment type="caution">
    <text evidence="8">The sequence shown here is derived from an EMBL/GenBank/DDBJ whole genome shotgun (WGS) entry which is preliminary data.</text>
</comment>
<evidence type="ECO:0000256" key="2">
    <source>
        <dbReference type="ARBA" id="ARBA00008821"/>
    </source>
</evidence>
<feature type="transmembrane region" description="Helical" evidence="7">
    <location>
        <begin position="182"/>
        <end position="201"/>
    </location>
</feature>
<feature type="transmembrane region" description="Helical" evidence="7">
    <location>
        <begin position="61"/>
        <end position="80"/>
    </location>
</feature>
<dbReference type="EMBL" id="JADING010000056">
    <property type="protein sequence ID" value="MBO8414233.1"/>
    <property type="molecule type" value="Genomic_DNA"/>
</dbReference>
<accession>A0A9D9GQY8</accession>
<protein>
    <submittedName>
        <fullName evidence="8">Purine permease</fullName>
    </submittedName>
</protein>
<feature type="transmembrane region" description="Helical" evidence="7">
    <location>
        <begin position="117"/>
        <end position="137"/>
    </location>
</feature>
<evidence type="ECO:0000256" key="5">
    <source>
        <dbReference type="ARBA" id="ARBA00022989"/>
    </source>
</evidence>
<reference evidence="8" key="2">
    <citation type="journal article" date="2021" name="PeerJ">
        <title>Extensive microbial diversity within the chicken gut microbiome revealed by metagenomics and culture.</title>
        <authorList>
            <person name="Gilroy R."/>
            <person name="Ravi A."/>
            <person name="Getino M."/>
            <person name="Pursley I."/>
            <person name="Horton D.L."/>
            <person name="Alikhan N.F."/>
            <person name="Baker D."/>
            <person name="Gharbi K."/>
            <person name="Hall N."/>
            <person name="Watson M."/>
            <person name="Adriaenssens E.M."/>
            <person name="Foster-Nyarko E."/>
            <person name="Jarju S."/>
            <person name="Secka A."/>
            <person name="Antonio M."/>
            <person name="Oren A."/>
            <person name="Chaudhuri R.R."/>
            <person name="La Ragione R."/>
            <person name="Hildebrand F."/>
            <person name="Pallen M.J."/>
        </authorList>
    </citation>
    <scope>NUCLEOTIDE SEQUENCE</scope>
    <source>
        <strain evidence="8">1748</strain>
    </source>
</reference>
<comment type="similarity">
    <text evidence="2">Belongs to the nucleobase:cation symporter-2 (NCS2) (TC 2.A.40) family.</text>
</comment>
<evidence type="ECO:0000256" key="6">
    <source>
        <dbReference type="ARBA" id="ARBA00023136"/>
    </source>
</evidence>
<dbReference type="InterPro" id="IPR006043">
    <property type="entry name" value="NCS2"/>
</dbReference>
<evidence type="ECO:0000256" key="4">
    <source>
        <dbReference type="ARBA" id="ARBA00022692"/>
    </source>
</evidence>
<evidence type="ECO:0000313" key="8">
    <source>
        <dbReference type="EMBL" id="MBO8414233.1"/>
    </source>
</evidence>
<dbReference type="PANTHER" id="PTHR42810:SF2">
    <property type="entry name" value="PURINE PERMEASE C1399.01C-RELATED"/>
    <property type="match status" value="1"/>
</dbReference>
<evidence type="ECO:0000256" key="1">
    <source>
        <dbReference type="ARBA" id="ARBA00004141"/>
    </source>
</evidence>
<feature type="transmembrane region" description="Helical" evidence="7">
    <location>
        <begin position="144"/>
        <end position="162"/>
    </location>
</feature>
<feature type="transmembrane region" description="Helical" evidence="7">
    <location>
        <begin position="213"/>
        <end position="232"/>
    </location>
</feature>
<evidence type="ECO:0000256" key="3">
    <source>
        <dbReference type="ARBA" id="ARBA00022448"/>
    </source>
</evidence>
<keyword evidence="3" id="KW-0813">Transport</keyword>
<keyword evidence="5 7" id="KW-1133">Transmembrane helix</keyword>
<dbReference type="Pfam" id="PF00860">
    <property type="entry name" value="Xan_ur_permease"/>
    <property type="match status" value="1"/>
</dbReference>
<proteinExistence type="inferred from homology"/>
<name>A0A9D9GQY8_9BACL</name>
<dbReference type="PANTHER" id="PTHR42810">
    <property type="entry name" value="PURINE PERMEASE C1399.01C-RELATED"/>
    <property type="match status" value="1"/>
</dbReference>
<comment type="subcellular location">
    <subcellularLocation>
        <location evidence="1">Membrane</location>
        <topology evidence="1">Multi-pass membrane protein</topology>
    </subcellularLocation>
</comment>
<dbReference type="AlphaFoldDB" id="A0A9D9GQY8"/>
<keyword evidence="6 7" id="KW-0472">Membrane</keyword>